<name>A0A326RNB3_9BACT</name>
<dbReference type="RefSeq" id="WP_146250918.1">
    <property type="nucleotide sequence ID" value="NZ_QKTX01000014.1"/>
</dbReference>
<dbReference type="OrthoDB" id="837025at2"/>
<accession>A0A326RNB3</accession>
<gene>
    <name evidence="2" type="ORF">CLV31_11461</name>
</gene>
<proteinExistence type="predicted"/>
<evidence type="ECO:0000313" key="2">
    <source>
        <dbReference type="EMBL" id="PZV79628.1"/>
    </source>
</evidence>
<organism evidence="2 3">
    <name type="scientific">Algoriphagus aquaeductus</name>
    <dbReference type="NCBI Taxonomy" id="475299"/>
    <lineage>
        <taxon>Bacteria</taxon>
        <taxon>Pseudomonadati</taxon>
        <taxon>Bacteroidota</taxon>
        <taxon>Cytophagia</taxon>
        <taxon>Cytophagales</taxon>
        <taxon>Cyclobacteriaceae</taxon>
        <taxon>Algoriphagus</taxon>
    </lineage>
</organism>
<comment type="caution">
    <text evidence="2">The sequence shown here is derived from an EMBL/GenBank/DDBJ whole genome shotgun (WGS) entry which is preliminary data.</text>
</comment>
<evidence type="ECO:0000256" key="1">
    <source>
        <dbReference type="SAM" id="SignalP"/>
    </source>
</evidence>
<sequence>MKTSALFLLLSLLALASCSPTSDDPQPQAEGFVRFKVDGVQKEFKVTNTPMGFTFDANGPVYVATSVVLGPGSDGTKNFLNMALRNETLFQSGVEYQMQNPINYKGVPMVRILLTYANESGQIFNATLFQQAIPGIKVTDDARWKFTKITDNWVEGTFEGVLLGPFSPTSGRGNTELKITEGQFSMALLKSLP</sequence>
<feature type="signal peptide" evidence="1">
    <location>
        <begin position="1"/>
        <end position="16"/>
    </location>
</feature>
<keyword evidence="3" id="KW-1185">Reference proteome</keyword>
<keyword evidence="1" id="KW-0732">Signal</keyword>
<feature type="chain" id="PRO_5016330003" description="Lipoprotein" evidence="1">
    <location>
        <begin position="17"/>
        <end position="193"/>
    </location>
</feature>
<evidence type="ECO:0000313" key="3">
    <source>
        <dbReference type="Proteomes" id="UP000248917"/>
    </source>
</evidence>
<dbReference type="PROSITE" id="PS51257">
    <property type="entry name" value="PROKAR_LIPOPROTEIN"/>
    <property type="match status" value="1"/>
</dbReference>
<reference evidence="2 3" key="1">
    <citation type="submission" date="2018-06" db="EMBL/GenBank/DDBJ databases">
        <title>Genomic Encyclopedia of Archaeal and Bacterial Type Strains, Phase II (KMG-II): from individual species to whole genera.</title>
        <authorList>
            <person name="Goeker M."/>
        </authorList>
    </citation>
    <scope>NUCLEOTIDE SEQUENCE [LARGE SCALE GENOMIC DNA]</scope>
    <source>
        <strain evidence="2 3">T4</strain>
    </source>
</reference>
<evidence type="ECO:0008006" key="4">
    <source>
        <dbReference type="Google" id="ProtNLM"/>
    </source>
</evidence>
<dbReference type="AlphaFoldDB" id="A0A326RNB3"/>
<dbReference type="Proteomes" id="UP000248917">
    <property type="component" value="Unassembled WGS sequence"/>
</dbReference>
<protein>
    <recommendedName>
        <fullName evidence="4">Lipoprotein</fullName>
    </recommendedName>
</protein>
<dbReference type="EMBL" id="QKTX01000014">
    <property type="protein sequence ID" value="PZV79628.1"/>
    <property type="molecule type" value="Genomic_DNA"/>
</dbReference>